<dbReference type="EC" id="6.3.2.17" evidence="3"/>
<dbReference type="Pfam" id="PF08245">
    <property type="entry name" value="Mur_ligase_M"/>
    <property type="match status" value="1"/>
</dbReference>
<dbReference type="GO" id="GO:0046872">
    <property type="term" value="F:metal ion binding"/>
    <property type="evidence" value="ECO:0007669"/>
    <property type="project" value="UniProtKB-KW"/>
</dbReference>
<dbReference type="GO" id="GO:0005737">
    <property type="term" value="C:cytoplasm"/>
    <property type="evidence" value="ECO:0007669"/>
    <property type="project" value="TreeGrafter"/>
</dbReference>
<evidence type="ECO:0000256" key="6">
    <source>
        <dbReference type="ARBA" id="ARBA00022741"/>
    </source>
</evidence>
<dbReference type="PROSITE" id="PS01011">
    <property type="entry name" value="FOLYLPOLYGLU_SYNT_1"/>
    <property type="match status" value="1"/>
</dbReference>
<dbReference type="InterPro" id="IPR004101">
    <property type="entry name" value="Mur_ligase_C"/>
</dbReference>
<dbReference type="Proteomes" id="UP000031121">
    <property type="component" value="Chromosome"/>
</dbReference>
<evidence type="ECO:0000256" key="1">
    <source>
        <dbReference type="ARBA" id="ARBA00001946"/>
    </source>
</evidence>
<evidence type="ECO:0000256" key="7">
    <source>
        <dbReference type="ARBA" id="ARBA00022840"/>
    </source>
</evidence>
<dbReference type="PROSITE" id="PS01012">
    <property type="entry name" value="FOLYLPOLYGLU_SYNT_2"/>
    <property type="match status" value="1"/>
</dbReference>
<keyword evidence="7 11" id="KW-0067">ATP-binding</keyword>
<evidence type="ECO:0000256" key="11">
    <source>
        <dbReference type="PIRNR" id="PIRNR001563"/>
    </source>
</evidence>
<keyword evidence="8" id="KW-0460">Magnesium</keyword>
<dbReference type="InterPro" id="IPR036615">
    <property type="entry name" value="Mur_ligase_C_dom_sf"/>
</dbReference>
<sequence>MTPFDPIAYINEPRWQHSRLGLERITDLLERLGRPQDELRFVHVAGTNGKGSTCAFIESILRAAGYRTGLFTSPFILRFEERIRVDGLDISLSDLGEATLEVRDAAEAQFEETGEHPTEFELMTAVALVHFARSACDVVVLEVGLGGRLDSTNVVDAPEACVITRIGLDHTGLLGDTVSQIAAEKAGIVKAGAAVVSYPQEPSARAVIERVAADAGCTVVEPDLGELEVGGGVGRGRRAFSYRGRPFETRMLGSYQPANAAVALETVEELRKRGWDISDDAVERGVASAFWPGRFEVRDARGAWPATVIDGGHNPQGACALADSLKDAFPGQSFTFVMSVLADKDYRAMIDALSPLARAFVCTAPDNPRALAADDLAEAVRAQTEGRSVPLEVVVAGDMAHALGIARRLTGEGGVMCVFGSLYALSAAYAVLDGGDS</sequence>
<evidence type="ECO:0000256" key="5">
    <source>
        <dbReference type="ARBA" id="ARBA00022723"/>
    </source>
</evidence>
<dbReference type="GO" id="GO:0004326">
    <property type="term" value="F:tetrahydrofolylpolyglutamate synthase activity"/>
    <property type="evidence" value="ECO:0007669"/>
    <property type="project" value="UniProtKB-EC"/>
</dbReference>
<keyword evidence="5" id="KW-0479">Metal-binding</keyword>
<comment type="similarity">
    <text evidence="2 11">Belongs to the folylpolyglutamate synthase family.</text>
</comment>
<dbReference type="InterPro" id="IPR013221">
    <property type="entry name" value="Mur_ligase_cen"/>
</dbReference>
<dbReference type="AlphaFoldDB" id="A0A0A8B4W5"/>
<dbReference type="Gene3D" id="3.90.190.20">
    <property type="entry name" value="Mur ligase, C-terminal domain"/>
    <property type="match status" value="1"/>
</dbReference>
<dbReference type="FunFam" id="3.40.1190.10:FF:000011">
    <property type="entry name" value="Folylpolyglutamate synthase/dihydrofolate synthase"/>
    <property type="match status" value="1"/>
</dbReference>
<keyword evidence="4 11" id="KW-0436">Ligase</keyword>
<comment type="cofactor">
    <cofactor evidence="1">
        <name>Mg(2+)</name>
        <dbReference type="ChEBI" id="CHEBI:18420"/>
    </cofactor>
</comment>
<evidence type="ECO:0000259" key="13">
    <source>
        <dbReference type="Pfam" id="PF08245"/>
    </source>
</evidence>
<accession>A0A0A8B4W5</accession>
<dbReference type="KEGG" id="cbac:JI75_07020"/>
<dbReference type="SUPFAM" id="SSF53623">
    <property type="entry name" value="MurD-like peptide ligases, catalytic domain"/>
    <property type="match status" value="1"/>
</dbReference>
<name>A0A0A8B4W5_9ACTN</name>
<dbReference type="PANTHER" id="PTHR11136:SF0">
    <property type="entry name" value="DIHYDROFOLATE SYNTHETASE-RELATED"/>
    <property type="match status" value="1"/>
</dbReference>
<dbReference type="InterPro" id="IPR036565">
    <property type="entry name" value="Mur-like_cat_sf"/>
</dbReference>
<evidence type="ECO:0000256" key="8">
    <source>
        <dbReference type="ARBA" id="ARBA00022842"/>
    </source>
</evidence>
<reference evidence="15" key="1">
    <citation type="submission" date="2014-08" db="EMBL/GenBank/DDBJ databases">
        <title>Coriobacteriaceae sp. complete genome.</title>
        <authorList>
            <person name="Looft T."/>
            <person name="Bayles D.O."/>
            <person name="Stanton T.B."/>
        </authorList>
    </citation>
    <scope>NUCLEOTIDE SEQUENCE [LARGE SCALE GENOMIC DNA]</scope>
    <source>
        <strain evidence="15">68-1-3</strain>
    </source>
</reference>
<organism evidence="14 15">
    <name type="scientific">Berryella intestinalis</name>
    <dbReference type="NCBI Taxonomy" id="1531429"/>
    <lineage>
        <taxon>Bacteria</taxon>
        <taxon>Bacillati</taxon>
        <taxon>Actinomycetota</taxon>
        <taxon>Coriobacteriia</taxon>
        <taxon>Eggerthellales</taxon>
        <taxon>Eggerthellaceae</taxon>
        <taxon>Berryella</taxon>
    </lineage>
</organism>
<feature type="domain" description="Mur ligase C-terminal" evidence="12">
    <location>
        <begin position="293"/>
        <end position="421"/>
    </location>
</feature>
<evidence type="ECO:0000259" key="12">
    <source>
        <dbReference type="Pfam" id="PF02875"/>
    </source>
</evidence>
<evidence type="ECO:0000256" key="10">
    <source>
        <dbReference type="ARBA" id="ARBA00047493"/>
    </source>
</evidence>
<protein>
    <recommendedName>
        <fullName evidence="3">tetrahydrofolate synthase</fullName>
        <ecNumber evidence="3">6.3.2.17</ecNumber>
    </recommendedName>
    <alternativeName>
        <fullName evidence="9">Tetrahydrofolylpolyglutamate synthase</fullName>
    </alternativeName>
</protein>
<dbReference type="InterPro" id="IPR001645">
    <property type="entry name" value="Folylpolyglutamate_synth"/>
</dbReference>
<dbReference type="OrthoDB" id="9809356at2"/>
<dbReference type="PIRSF" id="PIRSF001563">
    <property type="entry name" value="Folylpolyglu_synth"/>
    <property type="match status" value="1"/>
</dbReference>
<evidence type="ECO:0000256" key="2">
    <source>
        <dbReference type="ARBA" id="ARBA00008276"/>
    </source>
</evidence>
<keyword evidence="6 11" id="KW-0547">Nucleotide-binding</keyword>
<dbReference type="NCBIfam" id="TIGR01499">
    <property type="entry name" value="folC"/>
    <property type="match status" value="1"/>
</dbReference>
<feature type="domain" description="Mur ligase central" evidence="13">
    <location>
        <begin position="44"/>
        <end position="226"/>
    </location>
</feature>
<dbReference type="InterPro" id="IPR018109">
    <property type="entry name" value="Folylpolyglutamate_synth_CS"/>
</dbReference>
<gene>
    <name evidence="14" type="ORF">JI75_07020</name>
</gene>
<dbReference type="SUPFAM" id="SSF53244">
    <property type="entry name" value="MurD-like peptide ligases, peptide-binding domain"/>
    <property type="match status" value="1"/>
</dbReference>
<evidence type="ECO:0000256" key="3">
    <source>
        <dbReference type="ARBA" id="ARBA00013025"/>
    </source>
</evidence>
<dbReference type="EMBL" id="CP009302">
    <property type="protein sequence ID" value="AJC12450.1"/>
    <property type="molecule type" value="Genomic_DNA"/>
</dbReference>
<dbReference type="Gene3D" id="3.40.1190.10">
    <property type="entry name" value="Mur-like, catalytic domain"/>
    <property type="match status" value="1"/>
</dbReference>
<evidence type="ECO:0000313" key="15">
    <source>
        <dbReference type="Proteomes" id="UP000031121"/>
    </source>
</evidence>
<comment type="catalytic activity">
    <reaction evidence="10">
        <text>(6S)-5,6,7,8-tetrahydrofolyl-(gamma-L-Glu)(n) + L-glutamate + ATP = (6S)-5,6,7,8-tetrahydrofolyl-(gamma-L-Glu)(n+1) + ADP + phosphate + H(+)</text>
        <dbReference type="Rhea" id="RHEA:10580"/>
        <dbReference type="Rhea" id="RHEA-COMP:14738"/>
        <dbReference type="Rhea" id="RHEA-COMP:14740"/>
        <dbReference type="ChEBI" id="CHEBI:15378"/>
        <dbReference type="ChEBI" id="CHEBI:29985"/>
        <dbReference type="ChEBI" id="CHEBI:30616"/>
        <dbReference type="ChEBI" id="CHEBI:43474"/>
        <dbReference type="ChEBI" id="CHEBI:141005"/>
        <dbReference type="ChEBI" id="CHEBI:456216"/>
        <dbReference type="EC" id="6.3.2.17"/>
    </reaction>
</comment>
<dbReference type="Pfam" id="PF02875">
    <property type="entry name" value="Mur_ligase_C"/>
    <property type="match status" value="1"/>
</dbReference>
<keyword evidence="15" id="KW-1185">Reference proteome</keyword>
<dbReference type="PANTHER" id="PTHR11136">
    <property type="entry name" value="FOLYLPOLYGLUTAMATE SYNTHASE-RELATED"/>
    <property type="match status" value="1"/>
</dbReference>
<reference evidence="14 15" key="2">
    <citation type="journal article" date="2015" name="Genome Announc.">
        <title>Complete Genome Sequence of Coriobacteriaceae Strain 68-1-3, a Novel Mucus-Degrading Isolate from the Swine Intestinal Tract.</title>
        <authorList>
            <person name="Looft T."/>
            <person name="Bayles D.O."/>
            <person name="Alt D.P."/>
            <person name="Stanton T.B."/>
        </authorList>
    </citation>
    <scope>NUCLEOTIDE SEQUENCE [LARGE SCALE GENOMIC DNA]</scope>
    <source>
        <strain evidence="14 15">68-1-3</strain>
    </source>
</reference>
<dbReference type="GO" id="GO:0008841">
    <property type="term" value="F:dihydrofolate synthase activity"/>
    <property type="evidence" value="ECO:0007669"/>
    <property type="project" value="TreeGrafter"/>
</dbReference>
<dbReference type="RefSeq" id="WP_039689762.1">
    <property type="nucleotide sequence ID" value="NZ_CP009302.1"/>
</dbReference>
<dbReference type="GO" id="GO:0005524">
    <property type="term" value="F:ATP binding"/>
    <property type="evidence" value="ECO:0007669"/>
    <property type="project" value="UniProtKB-KW"/>
</dbReference>
<evidence type="ECO:0000313" key="14">
    <source>
        <dbReference type="EMBL" id="AJC12450.1"/>
    </source>
</evidence>
<dbReference type="STRING" id="1531429.JI75_07020"/>
<evidence type="ECO:0000256" key="9">
    <source>
        <dbReference type="ARBA" id="ARBA00030592"/>
    </source>
</evidence>
<evidence type="ECO:0000256" key="4">
    <source>
        <dbReference type="ARBA" id="ARBA00022598"/>
    </source>
</evidence>
<proteinExistence type="inferred from homology"/>
<dbReference type="HOGENOM" id="CLU_015869_1_2_11"/>